<reference evidence="4" key="1">
    <citation type="submission" date="2020-05" db="EMBL/GenBank/DDBJ databases">
        <authorList>
            <person name="Chiriac C."/>
            <person name="Salcher M."/>
            <person name="Ghai R."/>
            <person name="Kavagutti S V."/>
        </authorList>
    </citation>
    <scope>NUCLEOTIDE SEQUENCE</scope>
</reference>
<feature type="compositionally biased region" description="Polar residues" evidence="1">
    <location>
        <begin position="481"/>
        <end position="491"/>
    </location>
</feature>
<feature type="region of interest" description="Disordered" evidence="1">
    <location>
        <begin position="401"/>
        <end position="522"/>
    </location>
</feature>
<dbReference type="EMBL" id="CAFBND010000090">
    <property type="protein sequence ID" value="CAB4952907.1"/>
    <property type="molecule type" value="Genomic_DNA"/>
</dbReference>
<dbReference type="GO" id="GO:0006508">
    <property type="term" value="P:proteolysis"/>
    <property type="evidence" value="ECO:0007669"/>
    <property type="project" value="InterPro"/>
</dbReference>
<dbReference type="InterPro" id="IPR001967">
    <property type="entry name" value="Peptidase_S11_N"/>
</dbReference>
<feature type="region of interest" description="Disordered" evidence="1">
    <location>
        <begin position="348"/>
        <end position="377"/>
    </location>
</feature>
<dbReference type="SUPFAM" id="SSF56601">
    <property type="entry name" value="beta-lactamase/transpeptidase-like"/>
    <property type="match status" value="1"/>
</dbReference>
<gene>
    <name evidence="3" type="ORF">UFOPK3752_01775</name>
    <name evidence="4" type="ORF">UFOPK4150_00053</name>
</gene>
<feature type="compositionally biased region" description="Basic and acidic residues" evidence="1">
    <location>
        <begin position="501"/>
        <end position="512"/>
    </location>
</feature>
<sequence>MWVKIRHVVARQVVGYPQRVLMLRRAAVVGTMLSVALAAALGVQEAAAAHISASPTAPSIDAIGGPDLSAAGIAVHYLARATPVPAINADSWLVADLTTGEVLAAKGAHLRALPASMLKTLTAVTLMPKLDKATVIKATTAEAKAEGGNVGIVPGATYSIWDLWHGFLLSSSNDAGAALADANGGEAATVAEMRAMAKHLQANDTVVKNESGLDAVGQVSSAYDMALIARAALALPDFRTVTKTISYDFPGKVAPAGAARPTYKIYSQNRLLIRGFTGTIGGKTGFTSLAHRTFWGAATRGTHTLVVVLMQVHDPTESAARNLLTWGFANIDRVRPIGVLVDPIVASAAPTPTTSPTAATSADDGANPDTQSKPASGDIQWLPLVGLAVVAAIAALWQRRRRTSAEGPDPSDAHPDSTSPASPEPGPLAPVEISHSYGNARPSGGAARLAAQRTSSVIISRPGRRPESAPHEPDPVPVDNSGPQPSHSATSPVADPGAQSEQREGPPRDSGGHVRVVTPPKG</sequence>
<name>A0A6J7QJM2_9ZZZZ</name>
<dbReference type="InterPro" id="IPR012338">
    <property type="entry name" value="Beta-lactam/transpept-like"/>
</dbReference>
<dbReference type="Pfam" id="PF00768">
    <property type="entry name" value="Peptidase_S11"/>
    <property type="match status" value="1"/>
</dbReference>
<proteinExistence type="predicted"/>
<evidence type="ECO:0000256" key="1">
    <source>
        <dbReference type="SAM" id="MobiDB-lite"/>
    </source>
</evidence>
<evidence type="ECO:0000259" key="2">
    <source>
        <dbReference type="Pfam" id="PF00768"/>
    </source>
</evidence>
<protein>
    <submittedName>
        <fullName evidence="4">Unannotated protein</fullName>
    </submittedName>
</protein>
<accession>A0A6J7QJM2</accession>
<feature type="compositionally biased region" description="Basic and acidic residues" evidence="1">
    <location>
        <begin position="464"/>
        <end position="474"/>
    </location>
</feature>
<organism evidence="4">
    <name type="scientific">freshwater metagenome</name>
    <dbReference type="NCBI Taxonomy" id="449393"/>
    <lineage>
        <taxon>unclassified sequences</taxon>
        <taxon>metagenomes</taxon>
        <taxon>ecological metagenomes</taxon>
    </lineage>
</organism>
<dbReference type="EMBL" id="CAFBPU010000001">
    <property type="protein sequence ID" value="CAB5017827.1"/>
    <property type="molecule type" value="Genomic_DNA"/>
</dbReference>
<feature type="domain" description="Peptidase S11 D-alanyl-D-alanine carboxypeptidase A N-terminal" evidence="2">
    <location>
        <begin position="83"/>
        <end position="312"/>
    </location>
</feature>
<evidence type="ECO:0000313" key="4">
    <source>
        <dbReference type="EMBL" id="CAB5017827.1"/>
    </source>
</evidence>
<evidence type="ECO:0000313" key="3">
    <source>
        <dbReference type="EMBL" id="CAB4952907.1"/>
    </source>
</evidence>
<dbReference type="PANTHER" id="PTHR21581">
    <property type="entry name" value="D-ALANYL-D-ALANINE CARBOXYPEPTIDASE"/>
    <property type="match status" value="1"/>
</dbReference>
<dbReference type="AlphaFoldDB" id="A0A6J7QJM2"/>
<dbReference type="Gene3D" id="3.40.710.10">
    <property type="entry name" value="DD-peptidase/beta-lactamase superfamily"/>
    <property type="match status" value="1"/>
</dbReference>
<feature type="compositionally biased region" description="Low complexity" evidence="1">
    <location>
        <begin position="348"/>
        <end position="362"/>
    </location>
</feature>
<dbReference type="GO" id="GO:0009002">
    <property type="term" value="F:serine-type D-Ala-D-Ala carboxypeptidase activity"/>
    <property type="evidence" value="ECO:0007669"/>
    <property type="project" value="InterPro"/>
</dbReference>
<dbReference type="PANTHER" id="PTHR21581:SF33">
    <property type="entry name" value="D-ALANYL-D-ALANINE CARBOXYPEPTIDASE DACB"/>
    <property type="match status" value="1"/>
</dbReference>